<dbReference type="Proteomes" id="UP000010802">
    <property type="component" value="Chromosome"/>
</dbReference>
<reference evidence="2" key="1">
    <citation type="journal article" date="2013" name="Genome Announc.">
        <title>First genome sequence of a syntrophic acetate-oxidizing bacterium, Tepidanaerobacter acetatoxydans strain Re1.</title>
        <authorList>
            <person name="Manzoor S."/>
            <person name="Bongcam-Rudloff E."/>
            <person name="Schnurer A."/>
            <person name="Muller B."/>
        </authorList>
    </citation>
    <scope>NUCLEOTIDE SEQUENCE [LARGE SCALE GENOMIC DNA]</scope>
    <source>
        <strain evidence="2">Re1</strain>
    </source>
</reference>
<keyword evidence="2" id="KW-1185">Reference proteome</keyword>
<accession>F4LWP7</accession>
<evidence type="ECO:0000313" key="2">
    <source>
        <dbReference type="Proteomes" id="UP000010802"/>
    </source>
</evidence>
<gene>
    <name evidence="1" type="ordered locus">TEPIRE1_0828</name>
</gene>
<dbReference type="Gene3D" id="3.20.20.370">
    <property type="entry name" value="Glycoside hydrolase/deacetylase"/>
    <property type="match status" value="1"/>
</dbReference>
<dbReference type="KEGG" id="tae:TepiRe1_0828"/>
<evidence type="ECO:0000313" key="1">
    <source>
        <dbReference type="EMBL" id="CCP25537.1"/>
    </source>
</evidence>
<protein>
    <submittedName>
        <fullName evidence="1">Uncharacterized protein</fullName>
    </submittedName>
</protein>
<dbReference type="RefSeq" id="WP_013777872.1">
    <property type="nucleotide sequence ID" value="NC_015519.1"/>
</dbReference>
<dbReference type="eggNOG" id="COG0726">
    <property type="taxonomic scope" value="Bacteria"/>
</dbReference>
<dbReference type="HOGENOM" id="CLU_3012774_0_0_9"/>
<dbReference type="AlphaFoldDB" id="F4LWP7"/>
<name>F4LWP7_TEPAE</name>
<accession>L0S164</accession>
<organism evidence="1 2">
    <name type="scientific">Tepidanaerobacter acetatoxydans (strain DSM 21804 / JCM 16047 / Re1)</name>
    <dbReference type="NCBI Taxonomy" id="1209989"/>
    <lineage>
        <taxon>Bacteria</taxon>
        <taxon>Bacillati</taxon>
        <taxon>Bacillota</taxon>
        <taxon>Clostridia</taxon>
        <taxon>Thermosediminibacterales</taxon>
        <taxon>Tepidanaerobacteraceae</taxon>
        <taxon>Tepidanaerobacter</taxon>
    </lineage>
</organism>
<sequence>MLSFDEIREMSKIGFMEFASRTFNAHYFIKDKKSAFVEMDKDELAKDFKDMDNFVF</sequence>
<proteinExistence type="predicted"/>
<dbReference type="KEGG" id="tep:TepRe1_0764"/>
<dbReference type="EMBL" id="HF563609">
    <property type="protein sequence ID" value="CCP25537.1"/>
    <property type="molecule type" value="Genomic_DNA"/>
</dbReference>
<dbReference type="PATRIC" id="fig|1209989.3.peg.915"/>
<dbReference type="STRING" id="1209989.TepRe1_0764"/>